<dbReference type="KEGG" id="nev:NTE_00438"/>
<dbReference type="Proteomes" id="UP000028194">
    <property type="component" value="Chromosome"/>
</dbReference>
<dbReference type="EMBL" id="CP007174">
    <property type="protein sequence ID" value="AIF82520.1"/>
    <property type="molecule type" value="Genomic_DNA"/>
</dbReference>
<name>A0A075MMY9_9ARCH</name>
<reference evidence="1 2" key="1">
    <citation type="journal article" date="2014" name="PLoS ONE">
        <title>Genome Sequence of Candidatus Nitrososphaera evergladensis from Group I.1b Enriched from Everglades Soil Reveals Novel Genomic Features of the Ammonia-Oxidizing Archaea.</title>
        <authorList>
            <person name="Zhalnina K.V."/>
            <person name="Dias R."/>
            <person name="Leonard M.T."/>
            <person name="Dorr de Quadros P."/>
            <person name="Camargo F.A."/>
            <person name="Drew J.C."/>
            <person name="Farmerie W.G."/>
            <person name="Daroub S.H."/>
            <person name="Triplett E.W."/>
        </authorList>
    </citation>
    <scope>NUCLEOTIDE SEQUENCE [LARGE SCALE GENOMIC DNA]</scope>
    <source>
        <strain evidence="1 2">SR1</strain>
    </source>
</reference>
<evidence type="ECO:0000313" key="1">
    <source>
        <dbReference type="EMBL" id="AIF82520.1"/>
    </source>
</evidence>
<organism evidence="1 2">
    <name type="scientific">Candidatus Nitrososphaera evergladensis SR1</name>
    <dbReference type="NCBI Taxonomy" id="1459636"/>
    <lineage>
        <taxon>Archaea</taxon>
        <taxon>Nitrososphaerota</taxon>
        <taxon>Nitrososphaeria</taxon>
        <taxon>Nitrososphaerales</taxon>
        <taxon>Nitrososphaeraceae</taxon>
        <taxon>Nitrososphaera</taxon>
    </lineage>
</organism>
<dbReference type="AlphaFoldDB" id="A0A075MMY9"/>
<proteinExistence type="predicted"/>
<gene>
    <name evidence="1" type="ORF">NTE_00438</name>
</gene>
<dbReference type="HOGENOM" id="CLU_1830655_0_0_2"/>
<keyword evidence="2" id="KW-1185">Reference proteome</keyword>
<accession>A0A075MMY9</accession>
<sequence>MGRHSCSAHMPPYQDADEGHRILIDDVLAHCRQVFGQGLQLEAILLAHEYLEQRLNNFYKHGDVQVHRKFKHIIDALHSNRHLSDEDYTVLNEFNRLRNINSHRALDDTLELRGAKKGDMARAMDLAQECDAIISRLPKKRAAGKKKRI</sequence>
<protein>
    <recommendedName>
        <fullName evidence="3">HEPN domain-containing protein</fullName>
    </recommendedName>
</protein>
<evidence type="ECO:0008006" key="3">
    <source>
        <dbReference type="Google" id="ProtNLM"/>
    </source>
</evidence>
<evidence type="ECO:0000313" key="2">
    <source>
        <dbReference type="Proteomes" id="UP000028194"/>
    </source>
</evidence>
<dbReference type="STRING" id="1459636.NTE_00438"/>